<dbReference type="PANTHER" id="PTHR10566:SF113">
    <property type="entry name" value="PROTEIN ACTIVITY OF BC1 COMPLEX KINASE 7, CHLOROPLASTIC"/>
    <property type="match status" value="1"/>
</dbReference>
<dbReference type="Pfam" id="PF03109">
    <property type="entry name" value="ABC1"/>
    <property type="match status" value="1"/>
</dbReference>
<evidence type="ECO:0000313" key="5">
    <source>
        <dbReference type="Proteomes" id="UP000176988"/>
    </source>
</evidence>
<reference evidence="4 5" key="1">
    <citation type="journal article" date="2016" name="Nat. Commun.">
        <title>Thousands of microbial genomes shed light on interconnected biogeochemical processes in an aquifer system.</title>
        <authorList>
            <person name="Anantharaman K."/>
            <person name="Brown C.T."/>
            <person name="Hug L.A."/>
            <person name="Sharon I."/>
            <person name="Castelle C.J."/>
            <person name="Probst A.J."/>
            <person name="Thomas B.C."/>
            <person name="Singh A."/>
            <person name="Wilkins M.J."/>
            <person name="Karaoz U."/>
            <person name="Brodie E.L."/>
            <person name="Williams K.H."/>
            <person name="Hubbard S.S."/>
            <person name="Banfield J.F."/>
        </authorList>
    </citation>
    <scope>NUCLEOTIDE SEQUENCE [LARGE SCALE GENOMIC DNA]</scope>
</reference>
<evidence type="ECO:0000259" key="3">
    <source>
        <dbReference type="Pfam" id="PF03109"/>
    </source>
</evidence>
<keyword evidence="2" id="KW-1133">Transmembrane helix</keyword>
<organism evidence="4 5">
    <name type="scientific">Candidatus Uhrbacteria bacterium RIFOXYC2_FULL_47_19</name>
    <dbReference type="NCBI Taxonomy" id="1802424"/>
    <lineage>
        <taxon>Bacteria</taxon>
        <taxon>Candidatus Uhriibacteriota</taxon>
    </lineage>
</organism>
<gene>
    <name evidence="4" type="ORF">A2480_04520</name>
</gene>
<sequence>MGFHFLRLRSTVGDLRRLRTIVTILFEEGLSFLVDELRLRYLVSGRSRLLRHFKSGTRLGQRLLGRPIEDVPPEVRLRRAFERLGPTFMKLGQLLSVRPDIIPAEYIRELAKLQDIGPVLAPGIAEKIVERELGMSIENLFESFDVRPLAAASMAQVHRAVLRNGKAVAVKVRRPDIEKVVRDDIHILAYLAQTMERHIPESRRFHPVEVVRDFADWTLKEIDLEIEGAHMDMFRDGLEQIPEVVIPQVYWEYVSSSVLVSDLIEGLKVDDLPALDTAKVDRKELAVIGLRVGLHQFLIDGFFHADPHPGNLTVLPAHGHSGDKGYRPLRLGIYDFGLVGRISDRFRFELISCFVSFVERDQESYVRHVLDMAEIEDDADLHSFESEARTILTGVMHRSERKSSMASAFYRVVVTGAKHGITFSTDLVLLAKAFMTVENVGLNLWPEIDLEKEMKLFLAEVVREELDPRRLVSDLKTSAFDSLYQLRQLPSETRTLFERLGRGEIGVKMNLQEIKELKEEFDRQNDVRMLAFLAAALLIASAVILRIDDEIRTLGLPFGQIGLGVGTFVVIWLIRLIRRRP</sequence>
<feature type="transmembrane region" description="Helical" evidence="2">
    <location>
        <begin position="527"/>
        <end position="545"/>
    </location>
</feature>
<feature type="domain" description="ABC1 atypical kinase-like" evidence="3">
    <location>
        <begin position="113"/>
        <end position="367"/>
    </location>
</feature>
<dbReference type="CDD" id="cd05121">
    <property type="entry name" value="ABC1_ADCK3-like"/>
    <property type="match status" value="1"/>
</dbReference>
<feature type="transmembrane region" description="Helical" evidence="2">
    <location>
        <begin position="557"/>
        <end position="577"/>
    </location>
</feature>
<dbReference type="AlphaFoldDB" id="A0A1F7WEE5"/>
<evidence type="ECO:0000313" key="4">
    <source>
        <dbReference type="EMBL" id="OGM00578.1"/>
    </source>
</evidence>
<evidence type="ECO:0000256" key="2">
    <source>
        <dbReference type="SAM" id="Phobius"/>
    </source>
</evidence>
<name>A0A1F7WEE5_9BACT</name>
<dbReference type="InterPro" id="IPR050154">
    <property type="entry name" value="UbiB_kinase"/>
</dbReference>
<dbReference type="InterPro" id="IPR004147">
    <property type="entry name" value="ABC1_dom"/>
</dbReference>
<accession>A0A1F7WEE5</accession>
<dbReference type="InterPro" id="IPR011009">
    <property type="entry name" value="Kinase-like_dom_sf"/>
</dbReference>
<dbReference type="SUPFAM" id="SSF56112">
    <property type="entry name" value="Protein kinase-like (PK-like)"/>
    <property type="match status" value="1"/>
</dbReference>
<keyword evidence="2" id="KW-0472">Membrane</keyword>
<dbReference type="STRING" id="1802424.A2480_04520"/>
<keyword evidence="2" id="KW-0812">Transmembrane</keyword>
<comment type="caution">
    <text evidence="4">The sequence shown here is derived from an EMBL/GenBank/DDBJ whole genome shotgun (WGS) entry which is preliminary data.</text>
</comment>
<evidence type="ECO:0000256" key="1">
    <source>
        <dbReference type="ARBA" id="ARBA00009670"/>
    </source>
</evidence>
<dbReference type="EMBL" id="MGFG01000029">
    <property type="protein sequence ID" value="OGM00578.1"/>
    <property type="molecule type" value="Genomic_DNA"/>
</dbReference>
<dbReference type="Proteomes" id="UP000176988">
    <property type="component" value="Unassembled WGS sequence"/>
</dbReference>
<dbReference type="PANTHER" id="PTHR10566">
    <property type="entry name" value="CHAPERONE-ACTIVITY OF BC1 COMPLEX CABC1 -RELATED"/>
    <property type="match status" value="1"/>
</dbReference>
<comment type="similarity">
    <text evidence="1">Belongs to the protein kinase superfamily. ADCK protein kinase family.</text>
</comment>
<protein>
    <recommendedName>
        <fullName evidence="3">ABC1 atypical kinase-like domain-containing protein</fullName>
    </recommendedName>
</protein>
<proteinExistence type="inferred from homology"/>